<name>A0A644XIE0_9ZZZZ</name>
<accession>A0A644XIE0</accession>
<sequence>MARTRRNIRTIQEVSADFQQRGKSVAEWAREHGLRPGVVYDLMLGRSAGKRGEAHRAAVLLGIKDGVVDRAGAA</sequence>
<dbReference type="NCBIfam" id="TIGR04111">
    <property type="entry name" value="BcepMu_gp16"/>
    <property type="match status" value="1"/>
</dbReference>
<comment type="caution">
    <text evidence="1">The sequence shown here is derived from an EMBL/GenBank/DDBJ whole genome shotgun (WGS) entry which is preliminary data.</text>
</comment>
<proteinExistence type="predicted"/>
<evidence type="ECO:0000313" key="1">
    <source>
        <dbReference type="EMBL" id="MPM13973.1"/>
    </source>
</evidence>
<organism evidence="1">
    <name type="scientific">bioreactor metagenome</name>
    <dbReference type="NCBI Taxonomy" id="1076179"/>
    <lineage>
        <taxon>unclassified sequences</taxon>
        <taxon>metagenomes</taxon>
        <taxon>ecological metagenomes</taxon>
    </lineage>
</organism>
<dbReference type="EMBL" id="VSSQ01002203">
    <property type="protein sequence ID" value="MPM13973.1"/>
    <property type="molecule type" value="Genomic_DNA"/>
</dbReference>
<evidence type="ECO:0008006" key="2">
    <source>
        <dbReference type="Google" id="ProtNLM"/>
    </source>
</evidence>
<reference evidence="1" key="1">
    <citation type="submission" date="2019-08" db="EMBL/GenBank/DDBJ databases">
        <authorList>
            <person name="Kucharzyk K."/>
            <person name="Murdoch R.W."/>
            <person name="Higgins S."/>
            <person name="Loffler F."/>
        </authorList>
    </citation>
    <scope>NUCLEOTIDE SEQUENCE</scope>
</reference>
<dbReference type="AlphaFoldDB" id="A0A644XIE0"/>
<dbReference type="InterPro" id="IPR026365">
    <property type="entry name" value="BcepMu_gp16"/>
</dbReference>
<protein>
    <recommendedName>
        <fullName evidence="2">DNA-binding protein</fullName>
    </recommendedName>
</protein>
<gene>
    <name evidence="1" type="ORF">SDC9_60333</name>
</gene>